<accession>A0A9P1EBT0</accession>
<comment type="caution">
    <text evidence="2">The sequence shown here is derived from an EMBL/GenBank/DDBJ whole genome shotgun (WGS) entry which is preliminary data.</text>
</comment>
<dbReference type="InterPro" id="IPR024752">
    <property type="entry name" value="Myb/SANT-like_dom"/>
</dbReference>
<evidence type="ECO:0000313" key="2">
    <source>
        <dbReference type="EMBL" id="CAH9092762.1"/>
    </source>
</evidence>
<sequence>MVEGAKLGWRDINGVISKQMVETLLLPMLKEKLGHEIAYNHYQSRVKLFKKKYSNYAQLMRHNSGFGWDPITKKFTAADEVWSDYLKSNPSHGHLRTGTFSDYEHLRVAVGNGTAT</sequence>
<organism evidence="2 3">
    <name type="scientific">Cuscuta europaea</name>
    <name type="common">European dodder</name>
    <dbReference type="NCBI Taxonomy" id="41803"/>
    <lineage>
        <taxon>Eukaryota</taxon>
        <taxon>Viridiplantae</taxon>
        <taxon>Streptophyta</taxon>
        <taxon>Embryophyta</taxon>
        <taxon>Tracheophyta</taxon>
        <taxon>Spermatophyta</taxon>
        <taxon>Magnoliopsida</taxon>
        <taxon>eudicotyledons</taxon>
        <taxon>Gunneridae</taxon>
        <taxon>Pentapetalae</taxon>
        <taxon>asterids</taxon>
        <taxon>lamiids</taxon>
        <taxon>Solanales</taxon>
        <taxon>Convolvulaceae</taxon>
        <taxon>Cuscuteae</taxon>
        <taxon>Cuscuta</taxon>
        <taxon>Cuscuta subgen. Cuscuta</taxon>
    </lineage>
</organism>
<keyword evidence="3" id="KW-1185">Reference proteome</keyword>
<dbReference type="Proteomes" id="UP001152484">
    <property type="component" value="Unassembled WGS sequence"/>
</dbReference>
<gene>
    <name evidence="2" type="ORF">CEURO_LOCUS12090</name>
</gene>
<dbReference type="InterPro" id="IPR055314">
    <property type="entry name" value="At2g29880-like"/>
</dbReference>
<dbReference type="PANTHER" id="PTHR47864:SF2">
    <property type="entry name" value="MYB_SANT-LIKE DNA-BINDING DOMAIN PROTEIN"/>
    <property type="match status" value="1"/>
</dbReference>
<dbReference type="Pfam" id="PF12776">
    <property type="entry name" value="Myb_DNA-bind_3"/>
    <property type="match status" value="1"/>
</dbReference>
<evidence type="ECO:0000313" key="3">
    <source>
        <dbReference type="Proteomes" id="UP001152484"/>
    </source>
</evidence>
<name>A0A9P1EBT0_CUSEU</name>
<dbReference type="PANTHER" id="PTHR47864">
    <property type="entry name" value="TRANSMEMBRANE PROTEIN"/>
    <property type="match status" value="1"/>
</dbReference>
<dbReference type="AlphaFoldDB" id="A0A9P1EBT0"/>
<feature type="domain" description="Myb/SANT-like" evidence="1">
    <location>
        <begin position="1"/>
        <end position="85"/>
    </location>
</feature>
<reference evidence="2" key="1">
    <citation type="submission" date="2022-07" db="EMBL/GenBank/DDBJ databases">
        <authorList>
            <person name="Macas J."/>
            <person name="Novak P."/>
            <person name="Neumann P."/>
        </authorList>
    </citation>
    <scope>NUCLEOTIDE SEQUENCE</scope>
</reference>
<proteinExistence type="predicted"/>
<dbReference type="EMBL" id="CAMAPE010000029">
    <property type="protein sequence ID" value="CAH9092762.1"/>
    <property type="molecule type" value="Genomic_DNA"/>
</dbReference>
<protein>
    <recommendedName>
        <fullName evidence="1">Myb/SANT-like domain-containing protein</fullName>
    </recommendedName>
</protein>
<dbReference type="OrthoDB" id="1926988at2759"/>
<evidence type="ECO:0000259" key="1">
    <source>
        <dbReference type="Pfam" id="PF12776"/>
    </source>
</evidence>